<feature type="compositionally biased region" description="Basic and acidic residues" evidence="1">
    <location>
        <begin position="153"/>
        <end position="164"/>
    </location>
</feature>
<dbReference type="InterPro" id="IPR013665">
    <property type="entry name" value="Sfi1_dom"/>
</dbReference>
<organism evidence="3 4">
    <name type="scientific">Neoarthrinium moseri</name>
    <dbReference type="NCBI Taxonomy" id="1658444"/>
    <lineage>
        <taxon>Eukaryota</taxon>
        <taxon>Fungi</taxon>
        <taxon>Dikarya</taxon>
        <taxon>Ascomycota</taxon>
        <taxon>Pezizomycotina</taxon>
        <taxon>Sordariomycetes</taxon>
        <taxon>Xylariomycetidae</taxon>
        <taxon>Amphisphaeriales</taxon>
        <taxon>Apiosporaceae</taxon>
        <taxon>Neoarthrinium</taxon>
    </lineage>
</organism>
<dbReference type="AlphaFoldDB" id="A0A9P9WT46"/>
<dbReference type="Proteomes" id="UP000829685">
    <property type="component" value="Unassembled WGS sequence"/>
</dbReference>
<name>A0A9P9WT46_9PEZI</name>
<protein>
    <recommendedName>
        <fullName evidence="2">Sfi1 spindle body domain-containing protein</fullName>
    </recommendedName>
</protein>
<sequence length="1071" mass="122051">MATGYDDRPSTSGSSAASVPMSEQSSAAGYYASVGSSLAGDGEDYNQDELQLIFDTVREAQGELPKLHPAGRIPTSALFLAYDKLLDATGYEPPDRQKLDKLLFKIGGSRDGETLLDKFHATMARMNITIKFDANAADLVDNSTEDDFSSQSDHYEYDNGREPPELSDDEQTLDLGTHDYVYDGPETPGPQQVLEVGHPEGNEQDKAISHEQNEAVLEKSLLGFERHQNRVRSVRLLERWQERSSLLSKQLNLFLEAQDADFQNGFHHVVVAWNEIAVEVDEMPLEDLPANVYSKRIEQIAARTHEILATKNTLTRWRQCTRERLERCATPPDHDEDYSASPEVELRLSRLASRAHDNLMKSRAFTQWFNRASEEENKARIADMAHQMGLKSRAFGLRPKIEALAAALRERMQLKPAQPLDETAEVHAKPKMPIISPTHVSEPPAAPGPTGPESSKTASEVPAQATHPAAEATPQLVVSVQPISKTGFSAEEEDEVRDERTMLARRHILRMRFFKAWEDYTTVHTTRAKDFALQKAVDPWLERSIELTQKVSKFSNGYEKGLVKDVWDGWRNAFSHQDALDALATESRKKNRIRRTLKPWIAAARSRRKRYEAQRQALRQWYFSQDQYDDFALVAATYCREARMRSTLSKWRFSVNSDHPQTQELKRRAEKANEFRLKYGTLQEWKARARENAVDTRMKRDAIQLWRGRLETDASLGQEMQHRVRRVNLYYTARLLVPIWRDKTRQALERKQELHEVSEQADFDALVREAARTWRALAKQKRKAKLREAHLEVRRRVKKGMGSHCVIQWRHALEASYTRYERMNTYLEEMALDRELAAAGRALETWRVRAQEKADSDTMSGAVAKQKVLNIWREQTAAHRQLRAEADQHWQEKAESKALKEWKLSSLQIEGRRNTASKHLNKDRKLMKQGFETWYGRAADKLVPSQLFDGPHASIGHLNEDIQNQTIQTPSKGLLSTWRAAATGQSSPWIPRHEAEVEEEVFAGTPGRPHLFPGSFTSRQTTTPLAPIPQRQPWHGLGGGPGDSVLGRSAPGGATLRSARSRRNLRVSWAQ</sequence>
<evidence type="ECO:0000259" key="2">
    <source>
        <dbReference type="Pfam" id="PF08457"/>
    </source>
</evidence>
<accession>A0A9P9WT46</accession>
<feature type="region of interest" description="Disordered" evidence="1">
    <location>
        <begin position="1004"/>
        <end position="1060"/>
    </location>
</feature>
<feature type="compositionally biased region" description="Polar residues" evidence="1">
    <location>
        <begin position="10"/>
        <end position="23"/>
    </location>
</feature>
<evidence type="ECO:0000313" key="3">
    <source>
        <dbReference type="EMBL" id="KAI1878819.1"/>
    </source>
</evidence>
<dbReference type="Pfam" id="PF08457">
    <property type="entry name" value="Sfi1"/>
    <property type="match status" value="2"/>
</dbReference>
<feature type="region of interest" description="Disordered" evidence="1">
    <location>
        <begin position="143"/>
        <end position="171"/>
    </location>
</feature>
<feature type="region of interest" description="Disordered" evidence="1">
    <location>
        <begin position="435"/>
        <end position="478"/>
    </location>
</feature>
<feature type="domain" description="Sfi1 spindle body" evidence="2">
    <location>
        <begin position="718"/>
        <end position="938"/>
    </location>
</feature>
<gene>
    <name evidence="3" type="ORF">JX265_002996</name>
</gene>
<keyword evidence="4" id="KW-1185">Reference proteome</keyword>
<feature type="compositionally biased region" description="Polar residues" evidence="1">
    <location>
        <begin position="1015"/>
        <end position="1024"/>
    </location>
</feature>
<feature type="domain" description="Sfi1 spindle body" evidence="2">
    <location>
        <begin position="499"/>
        <end position="711"/>
    </location>
</feature>
<reference evidence="3" key="1">
    <citation type="submission" date="2021-03" db="EMBL/GenBank/DDBJ databases">
        <title>Revisited historic fungal species revealed as producer of novel bioactive compounds through whole genome sequencing and comparative genomics.</title>
        <authorList>
            <person name="Vignolle G.A."/>
            <person name="Hochenegger N."/>
            <person name="Mach R.L."/>
            <person name="Mach-Aigner A.R."/>
            <person name="Javad Rahimi M."/>
            <person name="Salim K.A."/>
            <person name="Chan C.M."/>
            <person name="Lim L.B.L."/>
            <person name="Cai F."/>
            <person name="Druzhinina I.S."/>
            <person name="U'Ren J.M."/>
            <person name="Derntl C."/>
        </authorList>
    </citation>
    <scope>NUCLEOTIDE SEQUENCE</scope>
    <source>
        <strain evidence="3">TUCIM 5799</strain>
    </source>
</reference>
<evidence type="ECO:0000313" key="4">
    <source>
        <dbReference type="Proteomes" id="UP000829685"/>
    </source>
</evidence>
<comment type="caution">
    <text evidence="3">The sequence shown here is derived from an EMBL/GenBank/DDBJ whole genome shotgun (WGS) entry which is preliminary data.</text>
</comment>
<dbReference type="EMBL" id="JAFIMR010000005">
    <property type="protein sequence ID" value="KAI1878819.1"/>
    <property type="molecule type" value="Genomic_DNA"/>
</dbReference>
<proteinExistence type="predicted"/>
<evidence type="ECO:0000256" key="1">
    <source>
        <dbReference type="SAM" id="MobiDB-lite"/>
    </source>
</evidence>
<feature type="region of interest" description="Disordered" evidence="1">
    <location>
        <begin position="1"/>
        <end position="23"/>
    </location>
</feature>